<proteinExistence type="predicted"/>
<dbReference type="PROSITE" id="PS00108">
    <property type="entry name" value="PROTEIN_KINASE_ST"/>
    <property type="match status" value="1"/>
</dbReference>
<dbReference type="SUPFAM" id="SSF56112">
    <property type="entry name" value="Protein kinase-like (PK-like)"/>
    <property type="match status" value="1"/>
</dbReference>
<dbReference type="CDD" id="cd00180">
    <property type="entry name" value="PKc"/>
    <property type="match status" value="1"/>
</dbReference>
<dbReference type="InterPro" id="IPR000719">
    <property type="entry name" value="Prot_kinase_dom"/>
</dbReference>
<protein>
    <recommendedName>
        <fullName evidence="2">Protein kinase domain-containing protein</fullName>
    </recommendedName>
</protein>
<comment type="caution">
    <text evidence="3">The sequence shown here is derived from an EMBL/GenBank/DDBJ whole genome shotgun (WGS) entry which is preliminary data.</text>
</comment>
<reference evidence="3 4" key="1">
    <citation type="submission" date="2024-10" db="EMBL/GenBank/DDBJ databases">
        <title>Updated reference genomes for cyclostephanoid diatoms.</title>
        <authorList>
            <person name="Roberts W.R."/>
            <person name="Alverson A.J."/>
        </authorList>
    </citation>
    <scope>NUCLEOTIDE SEQUENCE [LARGE SCALE GENOMIC DNA]</scope>
    <source>
        <strain evidence="3 4">AJA276-08</strain>
    </source>
</reference>
<dbReference type="Gene3D" id="3.30.200.20">
    <property type="entry name" value="Phosphorylase Kinase, domain 1"/>
    <property type="match status" value="1"/>
</dbReference>
<name>A0ABD3MR85_9STRA</name>
<dbReference type="InterPro" id="IPR008271">
    <property type="entry name" value="Ser/Thr_kinase_AS"/>
</dbReference>
<feature type="region of interest" description="Disordered" evidence="1">
    <location>
        <begin position="259"/>
        <end position="284"/>
    </location>
</feature>
<dbReference type="PROSITE" id="PS50011">
    <property type="entry name" value="PROTEIN_KINASE_DOM"/>
    <property type="match status" value="1"/>
</dbReference>
<evidence type="ECO:0000313" key="4">
    <source>
        <dbReference type="Proteomes" id="UP001530315"/>
    </source>
</evidence>
<gene>
    <name evidence="3" type="ORF">ACHAW5_001164</name>
</gene>
<evidence type="ECO:0000256" key="1">
    <source>
        <dbReference type="SAM" id="MobiDB-lite"/>
    </source>
</evidence>
<dbReference type="SMART" id="SM00220">
    <property type="entry name" value="S_TKc"/>
    <property type="match status" value="1"/>
</dbReference>
<dbReference type="Pfam" id="PF00069">
    <property type="entry name" value="Pkinase"/>
    <property type="match status" value="1"/>
</dbReference>
<evidence type="ECO:0000259" key="2">
    <source>
        <dbReference type="PROSITE" id="PS50011"/>
    </source>
</evidence>
<dbReference type="AlphaFoldDB" id="A0ABD3MR85"/>
<keyword evidence="4" id="KW-1185">Reference proteome</keyword>
<organism evidence="3 4">
    <name type="scientific">Stephanodiscus triporus</name>
    <dbReference type="NCBI Taxonomy" id="2934178"/>
    <lineage>
        <taxon>Eukaryota</taxon>
        <taxon>Sar</taxon>
        <taxon>Stramenopiles</taxon>
        <taxon>Ochrophyta</taxon>
        <taxon>Bacillariophyta</taxon>
        <taxon>Coscinodiscophyceae</taxon>
        <taxon>Thalassiosirophycidae</taxon>
        <taxon>Stephanodiscales</taxon>
        <taxon>Stephanodiscaceae</taxon>
        <taxon>Stephanodiscus</taxon>
    </lineage>
</organism>
<evidence type="ECO:0000313" key="3">
    <source>
        <dbReference type="EMBL" id="KAL3766495.1"/>
    </source>
</evidence>
<dbReference type="Gene3D" id="1.10.510.10">
    <property type="entry name" value="Transferase(Phosphotransferase) domain 1"/>
    <property type="match status" value="1"/>
</dbReference>
<sequence>MESVAATAGTKDLESDWPRQIEDDYERMRPLGEGAFGVVWLAKAKDDRREEDMTRDDDARFDAVEWTDGDPPSPPSPAYVAIKQIVAANDKARRYAEREIAILSEVDHPNIVRCLRHVEMPRSILVVMTLADGPDLGDLVRVGGALSVSLARLAARCLISAVAYLHGRGVIHRDIKPDNCILVAKKATTSTHHDQSTRDDWMSNDAFWDDKAAFDDSEWTIVLVDFGFAKALTPAECGVENNNGRSRRPSVMTLIKGNIEKQASDERKDKGMHDSVENGSGIAASSSRKRKSILFKSLNSFERMPIRAMSSLGTRDFAAPEVTNSREKSHGDTALSENVADYGLNSDSYSIGCTIRVMLTGIPANEKNEMDFMSSRDGVLSLYALFSCCSKKRNVRYKWLDESPKGARELVLKMTNPVYADRLSVHLAREELWIKGGMTSNDPVISLPTGDIPGRIDDPIKFLKCATLAAS</sequence>
<accession>A0ABD3MR85</accession>
<dbReference type="Proteomes" id="UP001530315">
    <property type="component" value="Unassembled WGS sequence"/>
</dbReference>
<dbReference type="InterPro" id="IPR011009">
    <property type="entry name" value="Kinase-like_dom_sf"/>
</dbReference>
<feature type="compositionally biased region" description="Basic and acidic residues" evidence="1">
    <location>
        <begin position="259"/>
        <end position="276"/>
    </location>
</feature>
<dbReference type="PANTHER" id="PTHR44167">
    <property type="entry name" value="OVARIAN-SPECIFIC SERINE/THREONINE-PROTEIN KINASE LOK-RELATED"/>
    <property type="match status" value="1"/>
</dbReference>
<feature type="domain" description="Protein kinase" evidence="2">
    <location>
        <begin position="25"/>
        <end position="434"/>
    </location>
</feature>
<dbReference type="EMBL" id="JALLAZ020001729">
    <property type="protein sequence ID" value="KAL3766495.1"/>
    <property type="molecule type" value="Genomic_DNA"/>
</dbReference>
<dbReference type="PANTHER" id="PTHR44167:SF30">
    <property type="entry name" value="PHOSPHORYLASE KINASE"/>
    <property type="match status" value="1"/>
</dbReference>